<dbReference type="InterPro" id="IPR036188">
    <property type="entry name" value="FAD/NAD-bd_sf"/>
</dbReference>
<dbReference type="PANTHER" id="PTHR10668:SF105">
    <property type="entry name" value="DEHYDROGENASE-RELATED"/>
    <property type="match status" value="1"/>
</dbReference>
<dbReference type="EMBL" id="JSVC01000045">
    <property type="protein sequence ID" value="KIC90793.1"/>
    <property type="molecule type" value="Genomic_DNA"/>
</dbReference>
<organism evidence="1 2">
    <name type="scientific">Flavihumibacter solisilvae</name>
    <dbReference type="NCBI Taxonomy" id="1349421"/>
    <lineage>
        <taxon>Bacteria</taxon>
        <taxon>Pseudomonadati</taxon>
        <taxon>Bacteroidota</taxon>
        <taxon>Chitinophagia</taxon>
        <taxon>Chitinophagales</taxon>
        <taxon>Chitinophagaceae</taxon>
        <taxon>Flavihumibacter</taxon>
    </lineage>
</organism>
<dbReference type="PRINTS" id="PR00411">
    <property type="entry name" value="PNDRDTASEI"/>
</dbReference>
<evidence type="ECO:0000313" key="1">
    <source>
        <dbReference type="EMBL" id="KIC90793.1"/>
    </source>
</evidence>
<dbReference type="PANTHER" id="PTHR10668">
    <property type="entry name" value="PHYTOENE DEHYDROGENASE"/>
    <property type="match status" value="1"/>
</dbReference>
<dbReference type="Pfam" id="PF13450">
    <property type="entry name" value="NAD_binding_8"/>
    <property type="match status" value="1"/>
</dbReference>
<dbReference type="SUPFAM" id="SSF51905">
    <property type="entry name" value="FAD/NAD(P)-binding domain"/>
    <property type="match status" value="1"/>
</dbReference>
<name>A0A0C1L582_9BACT</name>
<gene>
    <name evidence="1" type="ORF">OI18_22860</name>
</gene>
<proteinExistence type="predicted"/>
<comment type="caution">
    <text evidence="1">The sequence shown here is derived from an EMBL/GenBank/DDBJ whole genome shotgun (WGS) entry which is preliminary data.</text>
</comment>
<keyword evidence="2" id="KW-1185">Reference proteome</keyword>
<evidence type="ECO:0000313" key="2">
    <source>
        <dbReference type="Proteomes" id="UP000031408"/>
    </source>
</evidence>
<sequence>MARTDYDAIVVGSGPNGLAAAITMQQKGLRVLLIEGKETIGGGLRTAEITLPGYRHDICSAIHPLAVSSPFFRQLPLEKYGLKFVQPPVCAAHPFDDGTVAALFRSVDETADRLGVDRQAYHSALSWLAKEWPEISADVLGPLTFPRNPFALARFGIQALRPASGFSKRFRSEQARGLWAGMAAHSMLPLSDLTTSAIGLVLMAAGHNYGWPIPVGGSQSIANALAAYFTESGGTIRTGCMIKNLDQLPSSKVILFDCTPKQLLDIAGDRFTSFYRRQLSRFRYGMGVFKVDWALSGPVPFRSEECRQAGTVHLGGTIKEIMHSESEIAAGRHPEKPFVLLAQQSVFDPCRVPLGKQAVWAYCHVPNGSENDMTAAIEHQVERFAPGFRDLILARSTMNTTEMNQYNPNYIGGDINGGRLDIGQLYSRPALRISPYRTSAKGIYICSSSTPPGGGVHGMCGYHAAQTALKDFFNLN</sequence>
<dbReference type="RefSeq" id="WP_039144611.1">
    <property type="nucleotide sequence ID" value="NZ_JSVC01000045.1"/>
</dbReference>
<dbReference type="Proteomes" id="UP000031408">
    <property type="component" value="Unassembled WGS sequence"/>
</dbReference>
<accession>A0A0C1L582</accession>
<dbReference type="AlphaFoldDB" id="A0A0C1L582"/>
<dbReference type="Gene3D" id="3.50.50.60">
    <property type="entry name" value="FAD/NAD(P)-binding domain"/>
    <property type="match status" value="2"/>
</dbReference>
<reference evidence="1 2" key="1">
    <citation type="submission" date="2014-11" db="EMBL/GenBank/DDBJ databases">
        <title>Genome sequence of Flavihumibacter solisilvae 3-3.</title>
        <authorList>
            <person name="Zhou G."/>
            <person name="Li M."/>
            <person name="Wang G."/>
        </authorList>
    </citation>
    <scope>NUCLEOTIDE SEQUENCE [LARGE SCALE GENOMIC DNA]</scope>
    <source>
        <strain evidence="1 2">3-3</strain>
    </source>
</reference>
<dbReference type="STRING" id="1349421.OI18_22860"/>
<protein>
    <submittedName>
        <fullName evidence="1">FAD-dependent oxidoreductase</fullName>
    </submittedName>
</protein>
<dbReference type="OrthoDB" id="833207at2"/>